<keyword evidence="7" id="KW-0479">Metal-binding</keyword>
<organism evidence="16 18">
    <name type="scientific">Vanilla planifolia</name>
    <name type="common">Vanilla</name>
    <dbReference type="NCBI Taxonomy" id="51239"/>
    <lineage>
        <taxon>Eukaryota</taxon>
        <taxon>Viridiplantae</taxon>
        <taxon>Streptophyta</taxon>
        <taxon>Embryophyta</taxon>
        <taxon>Tracheophyta</taxon>
        <taxon>Spermatophyta</taxon>
        <taxon>Magnoliopsida</taxon>
        <taxon>Liliopsida</taxon>
        <taxon>Asparagales</taxon>
        <taxon>Orchidaceae</taxon>
        <taxon>Vanilloideae</taxon>
        <taxon>Vanilleae</taxon>
        <taxon>Vanilla</taxon>
    </lineage>
</organism>
<dbReference type="PANTHER" id="PTHR46913">
    <property type="entry name" value="RING-H2 FINGER PROTEIN ATL16"/>
    <property type="match status" value="1"/>
</dbReference>
<evidence type="ECO:0000256" key="1">
    <source>
        <dbReference type="ARBA" id="ARBA00000900"/>
    </source>
</evidence>
<dbReference type="EMBL" id="JADCNL010000011">
    <property type="protein sequence ID" value="KAG0460667.1"/>
    <property type="molecule type" value="Genomic_DNA"/>
</dbReference>
<dbReference type="Gene3D" id="3.30.40.10">
    <property type="entry name" value="Zinc/RING finger domain, C3HC4 (zinc finger)"/>
    <property type="match status" value="1"/>
</dbReference>
<dbReference type="InterPro" id="IPR013083">
    <property type="entry name" value="Znf_RING/FYVE/PHD"/>
</dbReference>
<evidence type="ECO:0000256" key="8">
    <source>
        <dbReference type="ARBA" id="ARBA00022771"/>
    </source>
</evidence>
<evidence type="ECO:0000256" key="3">
    <source>
        <dbReference type="ARBA" id="ARBA00004906"/>
    </source>
</evidence>
<dbReference type="GO" id="GO:0061630">
    <property type="term" value="F:ubiquitin protein ligase activity"/>
    <property type="evidence" value="ECO:0007669"/>
    <property type="project" value="UniProtKB-EC"/>
</dbReference>
<evidence type="ECO:0000256" key="2">
    <source>
        <dbReference type="ARBA" id="ARBA00004167"/>
    </source>
</evidence>
<keyword evidence="11 14" id="KW-1133">Transmembrane helix</keyword>
<evidence type="ECO:0000313" key="17">
    <source>
        <dbReference type="EMBL" id="KAG0462087.1"/>
    </source>
</evidence>
<feature type="transmembrane region" description="Helical" evidence="14">
    <location>
        <begin position="57"/>
        <end position="77"/>
    </location>
</feature>
<gene>
    <name evidence="17" type="ORF">HPP92_020563</name>
    <name evidence="16" type="ORF">HPP92_020964</name>
</gene>
<sequence length="206" mass="22623">MAENQQGWLTYDGSKDCSQGVCTVYCPQWCYVLLPPPPAFSLSGADEDDSGTSFSPLVIAIIGILASALVLVSYYTFISKYCGSLSFHSRYLNRRHPSPDEEHGGGDRSLFHERLPSNGLDEAQISKITVCRYKRGEGPVEGTDCSVCLAEFREEDDLRLLPKCSHAFHLQCIDTWLRAHSNCPLCRANIVSAAPAITDLESVTSA</sequence>
<comment type="pathway">
    <text evidence="3">Protein modification; protein ubiquitination.</text>
</comment>
<dbReference type="FunFam" id="3.30.40.10:FF:000233">
    <property type="entry name" value="RING-H2 finger protein ATL54"/>
    <property type="match status" value="1"/>
</dbReference>
<evidence type="ECO:0000256" key="14">
    <source>
        <dbReference type="SAM" id="Phobius"/>
    </source>
</evidence>
<accession>A0A835Q049</accession>
<comment type="subcellular location">
    <subcellularLocation>
        <location evidence="2">Membrane</location>
        <topology evidence="2">Single-pass membrane protein</topology>
    </subcellularLocation>
</comment>
<dbReference type="InterPro" id="IPR001841">
    <property type="entry name" value="Znf_RING"/>
</dbReference>
<comment type="caution">
    <text evidence="16">The sequence shown here is derived from an EMBL/GenBank/DDBJ whole genome shotgun (WGS) entry which is preliminary data.</text>
</comment>
<keyword evidence="10" id="KW-0862">Zinc</keyword>
<keyword evidence="12 14" id="KW-0472">Membrane</keyword>
<dbReference type="InterPro" id="IPR044600">
    <property type="entry name" value="ATL1/ATL16-like"/>
</dbReference>
<dbReference type="CDD" id="cd16461">
    <property type="entry name" value="RING-H2_EL5-like"/>
    <property type="match status" value="1"/>
</dbReference>
<keyword evidence="8 13" id="KW-0863">Zinc-finger</keyword>
<evidence type="ECO:0000256" key="9">
    <source>
        <dbReference type="ARBA" id="ARBA00022786"/>
    </source>
</evidence>
<keyword evidence="9" id="KW-0833">Ubl conjugation pathway</keyword>
<dbReference type="PROSITE" id="PS50089">
    <property type="entry name" value="ZF_RING_2"/>
    <property type="match status" value="1"/>
</dbReference>
<reference evidence="18 19" key="1">
    <citation type="journal article" date="2020" name="Nat. Food">
        <title>A phased Vanilla planifolia genome enables genetic improvement of flavour and production.</title>
        <authorList>
            <person name="Hasing T."/>
            <person name="Tang H."/>
            <person name="Brym M."/>
            <person name="Khazi F."/>
            <person name="Huang T."/>
            <person name="Chambers A.H."/>
        </authorList>
    </citation>
    <scope>NUCLEOTIDE SEQUENCE [LARGE SCALE GENOMIC DNA]</scope>
    <source>
        <tissue evidence="16">Leaf</tissue>
    </source>
</reference>
<feature type="domain" description="RING-type" evidence="15">
    <location>
        <begin position="145"/>
        <end position="187"/>
    </location>
</feature>
<dbReference type="GO" id="GO:0016567">
    <property type="term" value="P:protein ubiquitination"/>
    <property type="evidence" value="ECO:0007669"/>
    <property type="project" value="UniProtKB-UniPathway"/>
</dbReference>
<protein>
    <recommendedName>
        <fullName evidence="4">RING-type E3 ubiquitin transferase</fullName>
        <ecNumber evidence="4">2.3.2.27</ecNumber>
    </recommendedName>
</protein>
<dbReference type="Proteomes" id="UP000636800">
    <property type="component" value="Chromosome 11"/>
</dbReference>
<evidence type="ECO:0000256" key="13">
    <source>
        <dbReference type="PROSITE-ProRule" id="PRU00175"/>
    </source>
</evidence>
<keyword evidence="6 14" id="KW-0812">Transmembrane</keyword>
<dbReference type="OrthoDB" id="9984778at2759"/>
<evidence type="ECO:0000313" key="16">
    <source>
        <dbReference type="EMBL" id="KAG0460667.1"/>
    </source>
</evidence>
<evidence type="ECO:0000256" key="12">
    <source>
        <dbReference type="ARBA" id="ARBA00023136"/>
    </source>
</evidence>
<dbReference type="SMART" id="SM00184">
    <property type="entry name" value="RING"/>
    <property type="match status" value="1"/>
</dbReference>
<evidence type="ECO:0000256" key="6">
    <source>
        <dbReference type="ARBA" id="ARBA00022692"/>
    </source>
</evidence>
<evidence type="ECO:0000256" key="4">
    <source>
        <dbReference type="ARBA" id="ARBA00012483"/>
    </source>
</evidence>
<keyword evidence="18" id="KW-1185">Reference proteome</keyword>
<dbReference type="Proteomes" id="UP000639772">
    <property type="component" value="Chromosome 11"/>
</dbReference>
<evidence type="ECO:0000256" key="10">
    <source>
        <dbReference type="ARBA" id="ARBA00022833"/>
    </source>
</evidence>
<evidence type="ECO:0000259" key="15">
    <source>
        <dbReference type="PROSITE" id="PS50089"/>
    </source>
</evidence>
<dbReference type="AlphaFoldDB" id="A0A835Q049"/>
<evidence type="ECO:0000256" key="11">
    <source>
        <dbReference type="ARBA" id="ARBA00022989"/>
    </source>
</evidence>
<dbReference type="Pfam" id="PF13639">
    <property type="entry name" value="zf-RING_2"/>
    <property type="match status" value="1"/>
</dbReference>
<dbReference type="EC" id="2.3.2.27" evidence="4"/>
<evidence type="ECO:0000313" key="18">
    <source>
        <dbReference type="Proteomes" id="UP000636800"/>
    </source>
</evidence>
<dbReference type="EMBL" id="JADCNM010000011">
    <property type="protein sequence ID" value="KAG0462087.1"/>
    <property type="molecule type" value="Genomic_DNA"/>
</dbReference>
<evidence type="ECO:0000256" key="5">
    <source>
        <dbReference type="ARBA" id="ARBA00022679"/>
    </source>
</evidence>
<dbReference type="PANTHER" id="PTHR46913:SF22">
    <property type="entry name" value="RING-TYPE E3 UBIQUITIN TRANSFERASE"/>
    <property type="match status" value="1"/>
</dbReference>
<name>A0A835Q049_VANPL</name>
<dbReference type="SUPFAM" id="SSF57850">
    <property type="entry name" value="RING/U-box"/>
    <property type="match status" value="1"/>
</dbReference>
<comment type="catalytic activity">
    <reaction evidence="1">
        <text>S-ubiquitinyl-[E2 ubiquitin-conjugating enzyme]-L-cysteine + [acceptor protein]-L-lysine = [E2 ubiquitin-conjugating enzyme]-L-cysteine + N(6)-ubiquitinyl-[acceptor protein]-L-lysine.</text>
        <dbReference type="EC" id="2.3.2.27"/>
    </reaction>
</comment>
<keyword evidence="5" id="KW-0808">Transferase</keyword>
<evidence type="ECO:0000256" key="7">
    <source>
        <dbReference type="ARBA" id="ARBA00022723"/>
    </source>
</evidence>
<dbReference type="UniPathway" id="UPA00143"/>
<proteinExistence type="predicted"/>
<dbReference type="GO" id="GO:0008270">
    <property type="term" value="F:zinc ion binding"/>
    <property type="evidence" value="ECO:0007669"/>
    <property type="project" value="UniProtKB-KW"/>
</dbReference>
<evidence type="ECO:0000313" key="19">
    <source>
        <dbReference type="Proteomes" id="UP000639772"/>
    </source>
</evidence>
<dbReference type="GO" id="GO:0016020">
    <property type="term" value="C:membrane"/>
    <property type="evidence" value="ECO:0007669"/>
    <property type="project" value="UniProtKB-SubCell"/>
</dbReference>